<evidence type="ECO:0000313" key="2">
    <source>
        <dbReference type="Proteomes" id="UP001164746"/>
    </source>
</evidence>
<keyword evidence="2" id="KW-1185">Reference proteome</keyword>
<gene>
    <name evidence="1" type="ORF">MAR_006478</name>
</gene>
<evidence type="ECO:0000313" key="1">
    <source>
        <dbReference type="EMBL" id="WAQ94007.1"/>
    </source>
</evidence>
<name>A0ABY7DB51_MYAAR</name>
<dbReference type="Proteomes" id="UP001164746">
    <property type="component" value="Chromosome 1"/>
</dbReference>
<proteinExistence type="predicted"/>
<dbReference type="SUPFAM" id="SSF52141">
    <property type="entry name" value="Uracil-DNA glycosylase-like"/>
    <property type="match status" value="1"/>
</dbReference>
<reference evidence="1" key="1">
    <citation type="submission" date="2022-11" db="EMBL/GenBank/DDBJ databases">
        <title>Centuries of genome instability and evolution in soft-shell clam transmissible cancer (bioRxiv).</title>
        <authorList>
            <person name="Hart S.F.M."/>
            <person name="Yonemitsu M.A."/>
            <person name="Giersch R.M."/>
            <person name="Beal B.F."/>
            <person name="Arriagada G."/>
            <person name="Davis B.W."/>
            <person name="Ostrander E.A."/>
            <person name="Goff S.P."/>
            <person name="Metzger M.J."/>
        </authorList>
    </citation>
    <scope>NUCLEOTIDE SEQUENCE</scope>
    <source>
        <strain evidence="1">MELC-2E11</strain>
        <tissue evidence="1">Siphon/mantle</tissue>
    </source>
</reference>
<sequence>MESQNWLERLLCYDEWKIPLLQAIRETELTLAAEYAKGVDIYPPKGLIFNAFNLTPLSQVKVVVAMGLSFSIPVGVPITPSLYKISSELDRDPGITGYQRPNHGCLEPLARQGVLMINAALTVEAKNPNSHAKIWQPLTDRAFKLVSDTCPHVVFMLWGKLAKSKRGLIDTSKHKVIEAVHPTERRNNFFGNECPPRFVVAGRGLEQSRLAQIAVKYNEYTLICFIVSRSLSVAVCGSFSVSKSTVMPYGMAIASVRAYRRPIDPLELSTLCEMSCFRRSLATMVFGES</sequence>
<dbReference type="CDD" id="cd10027">
    <property type="entry name" value="UDG-F1-like"/>
    <property type="match status" value="1"/>
</dbReference>
<dbReference type="PANTHER" id="PTHR11264">
    <property type="entry name" value="URACIL-DNA GLYCOSYLASE"/>
    <property type="match status" value="1"/>
</dbReference>
<protein>
    <submittedName>
        <fullName evidence="1">UNG-like protein</fullName>
    </submittedName>
</protein>
<dbReference type="InterPro" id="IPR036895">
    <property type="entry name" value="Uracil-DNA_glycosylase-like_sf"/>
</dbReference>
<dbReference type="PANTHER" id="PTHR11264:SF7">
    <property type="entry name" value="URACIL-DNA GLYCOSYLASE"/>
    <property type="match status" value="1"/>
</dbReference>
<accession>A0ABY7DB51</accession>
<dbReference type="InterPro" id="IPR002043">
    <property type="entry name" value="UDG_fam1"/>
</dbReference>
<dbReference type="Gene3D" id="3.40.470.10">
    <property type="entry name" value="Uracil-DNA glycosylase-like domain"/>
    <property type="match status" value="1"/>
</dbReference>
<dbReference type="EMBL" id="CP111012">
    <property type="protein sequence ID" value="WAQ94007.1"/>
    <property type="molecule type" value="Genomic_DNA"/>
</dbReference>
<organism evidence="1 2">
    <name type="scientific">Mya arenaria</name>
    <name type="common">Soft-shell clam</name>
    <dbReference type="NCBI Taxonomy" id="6604"/>
    <lineage>
        <taxon>Eukaryota</taxon>
        <taxon>Metazoa</taxon>
        <taxon>Spiralia</taxon>
        <taxon>Lophotrochozoa</taxon>
        <taxon>Mollusca</taxon>
        <taxon>Bivalvia</taxon>
        <taxon>Autobranchia</taxon>
        <taxon>Heteroconchia</taxon>
        <taxon>Euheterodonta</taxon>
        <taxon>Imparidentia</taxon>
        <taxon>Neoheterodontei</taxon>
        <taxon>Myida</taxon>
        <taxon>Myoidea</taxon>
        <taxon>Myidae</taxon>
        <taxon>Mya</taxon>
    </lineage>
</organism>